<keyword evidence="5" id="KW-1185">Reference proteome</keyword>
<evidence type="ECO:0000313" key="4">
    <source>
        <dbReference type="EMBL" id="KAJ8598117.1"/>
    </source>
</evidence>
<sequence length="216" mass="24769">MVARFMPTGVRNAVKLIAVLREPIARELSLFNHERWSGFDWSGGSSTCSASKLPSFEAYAGCQVAIYGTLNATQNDDDTQRKIYQNLGFGLWKGMYIIHLATWRRSFDRNRVFVMSYDNLKPEDKMATDIAKFLDLYPFNRSVWFPVRNDHTFAAKQRTITCAIRDDLQAIFQPWNDLLYKKLQEDQDGRTAPQTEPPFPDFRLHPCVPNGSSSSS</sequence>
<dbReference type="InterPro" id="IPR037359">
    <property type="entry name" value="NST/OST"/>
</dbReference>
<dbReference type="Gene3D" id="3.40.50.300">
    <property type="entry name" value="P-loop containing nucleotide triphosphate hydrolases"/>
    <property type="match status" value="1"/>
</dbReference>
<name>A0AAD7U6D7_9STRA</name>
<dbReference type="PANTHER" id="PTHR10605">
    <property type="entry name" value="HEPARAN SULFATE SULFOTRANSFERASE"/>
    <property type="match status" value="1"/>
</dbReference>
<dbReference type="AlphaFoldDB" id="A0AAD7U6D7"/>
<feature type="binding site" evidence="2">
    <location>
        <position position="29"/>
    </location>
    <ligand>
        <name>3'-phosphoadenylyl sulfate</name>
        <dbReference type="ChEBI" id="CHEBI:58339"/>
    </ligand>
</feature>
<reference evidence="4" key="1">
    <citation type="submission" date="2023-01" db="EMBL/GenBank/DDBJ databases">
        <title>Metagenome sequencing of chrysophaentin producing Chrysophaeum taylorii.</title>
        <authorList>
            <person name="Davison J."/>
            <person name="Bewley C."/>
        </authorList>
    </citation>
    <scope>NUCLEOTIDE SEQUENCE</scope>
    <source>
        <strain evidence="4">NIES-1699</strain>
    </source>
</reference>
<protein>
    <recommendedName>
        <fullName evidence="6">Sulfotransferase</fullName>
    </recommendedName>
</protein>
<evidence type="ECO:0000256" key="3">
    <source>
        <dbReference type="SAM" id="MobiDB-lite"/>
    </source>
</evidence>
<dbReference type="EMBL" id="JAQMWT010000688">
    <property type="protein sequence ID" value="KAJ8598117.1"/>
    <property type="molecule type" value="Genomic_DNA"/>
</dbReference>
<dbReference type="PANTHER" id="PTHR10605:SF56">
    <property type="entry name" value="BIFUNCTIONAL HEPARAN SULFATE N-DEACETYLASE_N-SULFOTRANSFERASE"/>
    <property type="match status" value="1"/>
</dbReference>
<gene>
    <name evidence="4" type="ORF">CTAYLR_009505</name>
</gene>
<accession>A0AAD7U6D7</accession>
<organism evidence="4 5">
    <name type="scientific">Chrysophaeum taylorii</name>
    <dbReference type="NCBI Taxonomy" id="2483200"/>
    <lineage>
        <taxon>Eukaryota</taxon>
        <taxon>Sar</taxon>
        <taxon>Stramenopiles</taxon>
        <taxon>Ochrophyta</taxon>
        <taxon>Pelagophyceae</taxon>
        <taxon>Pelagomonadales</taxon>
        <taxon>Pelagomonadaceae</taxon>
        <taxon>Chrysophaeum</taxon>
    </lineage>
</organism>
<keyword evidence="1" id="KW-0808">Transferase</keyword>
<comment type="caution">
    <text evidence="4">The sequence shown here is derived from an EMBL/GenBank/DDBJ whole genome shotgun (WGS) entry which is preliminary data.</text>
</comment>
<feature type="region of interest" description="Disordered" evidence="3">
    <location>
        <begin position="186"/>
        <end position="216"/>
    </location>
</feature>
<evidence type="ECO:0000256" key="2">
    <source>
        <dbReference type="PIRSR" id="PIRSR637359-2"/>
    </source>
</evidence>
<dbReference type="GO" id="GO:0008146">
    <property type="term" value="F:sulfotransferase activity"/>
    <property type="evidence" value="ECO:0007669"/>
    <property type="project" value="InterPro"/>
</dbReference>
<dbReference type="Proteomes" id="UP001230188">
    <property type="component" value="Unassembled WGS sequence"/>
</dbReference>
<feature type="binding site" evidence="2">
    <location>
        <position position="21"/>
    </location>
    <ligand>
        <name>3'-phosphoadenylyl sulfate</name>
        <dbReference type="ChEBI" id="CHEBI:58339"/>
    </ligand>
</feature>
<dbReference type="SUPFAM" id="SSF52540">
    <property type="entry name" value="P-loop containing nucleoside triphosphate hydrolases"/>
    <property type="match status" value="1"/>
</dbReference>
<evidence type="ECO:0000313" key="5">
    <source>
        <dbReference type="Proteomes" id="UP001230188"/>
    </source>
</evidence>
<evidence type="ECO:0000256" key="1">
    <source>
        <dbReference type="ARBA" id="ARBA00022679"/>
    </source>
</evidence>
<dbReference type="InterPro" id="IPR027417">
    <property type="entry name" value="P-loop_NTPase"/>
</dbReference>
<evidence type="ECO:0008006" key="6">
    <source>
        <dbReference type="Google" id="ProtNLM"/>
    </source>
</evidence>
<proteinExistence type="predicted"/>